<dbReference type="InterPro" id="IPR011604">
    <property type="entry name" value="PDDEXK-like_dom_sf"/>
</dbReference>
<keyword evidence="2" id="KW-0227">DNA damage</keyword>
<dbReference type="Pfam" id="PF12705">
    <property type="entry name" value="PDDEXK_1"/>
    <property type="match status" value="1"/>
</dbReference>
<organism evidence="9 11">
    <name type="scientific">Peptostreptococcus anaerobius</name>
    <dbReference type="NCBI Taxonomy" id="1261"/>
    <lineage>
        <taxon>Bacteria</taxon>
        <taxon>Bacillati</taxon>
        <taxon>Bacillota</taxon>
        <taxon>Clostridia</taxon>
        <taxon>Peptostreptococcales</taxon>
        <taxon>Peptostreptococcaceae</taxon>
        <taxon>Peptostreptococcus</taxon>
    </lineage>
</organism>
<feature type="domain" description="PD-(D/E)XK endonuclease-like" evidence="8">
    <location>
        <begin position="124"/>
        <end position="233"/>
    </location>
</feature>
<dbReference type="RefSeq" id="WP_002845285.1">
    <property type="nucleotide sequence ID" value="NZ_CAXUJS010000020.1"/>
</dbReference>
<dbReference type="EMBL" id="LSQZ01000018">
    <property type="protein sequence ID" value="KXI13805.1"/>
    <property type="molecule type" value="Genomic_DNA"/>
</dbReference>
<protein>
    <submittedName>
        <fullName evidence="10">PD-(D/E)XK nuclease superfamily</fullName>
    </submittedName>
</protein>
<dbReference type="EMBL" id="UGTB01000004">
    <property type="protein sequence ID" value="SUB61449.1"/>
    <property type="molecule type" value="Genomic_DNA"/>
</dbReference>
<reference evidence="9 11" key="1">
    <citation type="submission" date="2016-02" db="EMBL/GenBank/DDBJ databases">
        <authorList>
            <person name="Wen L."/>
            <person name="He K."/>
            <person name="Yang H."/>
        </authorList>
    </citation>
    <scope>NUCLEOTIDE SEQUENCE [LARGE SCALE GENOMIC DNA]</scope>
    <source>
        <strain evidence="9 11">MJR8628A</strain>
    </source>
</reference>
<evidence type="ECO:0000256" key="6">
    <source>
        <dbReference type="ARBA" id="ARBA00023125"/>
    </source>
</evidence>
<keyword evidence="4" id="KW-0347">Helicase</keyword>
<evidence type="ECO:0000256" key="7">
    <source>
        <dbReference type="ARBA" id="ARBA00023204"/>
    </source>
</evidence>
<evidence type="ECO:0000313" key="10">
    <source>
        <dbReference type="EMBL" id="SUB61449.1"/>
    </source>
</evidence>
<dbReference type="GO" id="GO:0005524">
    <property type="term" value="F:ATP binding"/>
    <property type="evidence" value="ECO:0007669"/>
    <property type="project" value="UniProtKB-KW"/>
</dbReference>
<proteinExistence type="predicted"/>
<dbReference type="GO" id="GO:0016787">
    <property type="term" value="F:hydrolase activity"/>
    <property type="evidence" value="ECO:0007669"/>
    <property type="project" value="UniProtKB-KW"/>
</dbReference>
<name>A0A135YWM4_9FIRM</name>
<evidence type="ECO:0000313" key="12">
    <source>
        <dbReference type="Proteomes" id="UP000255101"/>
    </source>
</evidence>
<evidence type="ECO:0000256" key="3">
    <source>
        <dbReference type="ARBA" id="ARBA00022801"/>
    </source>
</evidence>
<evidence type="ECO:0000256" key="2">
    <source>
        <dbReference type="ARBA" id="ARBA00022763"/>
    </source>
</evidence>
<keyword evidence="5" id="KW-0067">ATP-binding</keyword>
<dbReference type="GO" id="GO:0004386">
    <property type="term" value="F:helicase activity"/>
    <property type="evidence" value="ECO:0007669"/>
    <property type="project" value="UniProtKB-KW"/>
</dbReference>
<dbReference type="AlphaFoldDB" id="A0A135YWM4"/>
<dbReference type="Proteomes" id="UP000255101">
    <property type="component" value="Unassembled WGS sequence"/>
</dbReference>
<keyword evidence="3" id="KW-0378">Hydrolase</keyword>
<dbReference type="PATRIC" id="fig|1261.3.peg.479"/>
<evidence type="ECO:0000259" key="8">
    <source>
        <dbReference type="Pfam" id="PF12705"/>
    </source>
</evidence>
<evidence type="ECO:0000256" key="4">
    <source>
        <dbReference type="ARBA" id="ARBA00022806"/>
    </source>
</evidence>
<evidence type="ECO:0000256" key="5">
    <source>
        <dbReference type="ARBA" id="ARBA00022840"/>
    </source>
</evidence>
<dbReference type="InterPro" id="IPR038726">
    <property type="entry name" value="PDDEXK_AddAB-type"/>
</dbReference>
<reference evidence="10 12" key="2">
    <citation type="submission" date="2018-06" db="EMBL/GenBank/DDBJ databases">
        <authorList>
            <consortium name="Pathogen Informatics"/>
            <person name="Doyle S."/>
        </authorList>
    </citation>
    <scope>NUCLEOTIDE SEQUENCE [LARGE SCALE GENOMIC DNA]</scope>
    <source>
        <strain evidence="10 12">NCTC11460</strain>
    </source>
</reference>
<keyword evidence="7" id="KW-0234">DNA repair</keyword>
<accession>A0A135YWM4</accession>
<sequence>MTILGQNKISISRDQLKYRLDHLIFSQNMLNTWIRNRDEFVEKYINGVFWTDSSEKDRLYEENMSYGRDFHLLCQRMFMDLPLLKGDPLAKSLEDYPKLEKIRKIKNAYQRHFGKDVIFRPELEIEYKGQIVIMLDLLVEIYKDNKLYKIDIWDWKTERKRMSQIDAQTKMQTCVYMYVCKETLGREIDFSNMVMHYYQPTYDNNIKLVYTEDLHQKNHEKIWSMIEEIRDEESYSNYIL</sequence>
<evidence type="ECO:0000256" key="1">
    <source>
        <dbReference type="ARBA" id="ARBA00022741"/>
    </source>
</evidence>
<keyword evidence="6" id="KW-0238">DNA-binding</keyword>
<dbReference type="GO" id="GO:0003677">
    <property type="term" value="F:DNA binding"/>
    <property type="evidence" value="ECO:0007669"/>
    <property type="project" value="UniProtKB-KW"/>
</dbReference>
<dbReference type="GO" id="GO:0006281">
    <property type="term" value="P:DNA repair"/>
    <property type="evidence" value="ECO:0007669"/>
    <property type="project" value="UniProtKB-KW"/>
</dbReference>
<dbReference type="Proteomes" id="UP000070326">
    <property type="component" value="Unassembled WGS sequence"/>
</dbReference>
<gene>
    <name evidence="9" type="ORF">HMPREF3195_00608</name>
    <name evidence="10" type="ORF">NCTC11460_01382</name>
</gene>
<evidence type="ECO:0000313" key="11">
    <source>
        <dbReference type="Proteomes" id="UP000070326"/>
    </source>
</evidence>
<evidence type="ECO:0000313" key="9">
    <source>
        <dbReference type="EMBL" id="KXI13805.1"/>
    </source>
</evidence>
<dbReference type="STRING" id="1261.HMPREF3195_00608"/>
<dbReference type="Gene3D" id="3.90.320.10">
    <property type="match status" value="1"/>
</dbReference>
<keyword evidence="1" id="KW-0547">Nucleotide-binding</keyword>